<comment type="pathway">
    <text evidence="5">Cofactor biosynthesis; coenzyme A biosynthesis; CoA from (R)-pantothenate: step 5/5.</text>
</comment>
<comment type="caution">
    <text evidence="7">The sequence shown here is derived from an EMBL/GenBank/DDBJ whole genome shotgun (WGS) entry which is preliminary data.</text>
</comment>
<gene>
    <name evidence="5" type="primary">coaE</name>
    <name evidence="7" type="ORF">HNP55_003336</name>
</gene>
<keyword evidence="5 7" id="KW-0418">Kinase</keyword>
<evidence type="ECO:0000256" key="5">
    <source>
        <dbReference type="HAMAP-Rule" id="MF_00376"/>
    </source>
</evidence>
<evidence type="ECO:0000256" key="1">
    <source>
        <dbReference type="ARBA" id="ARBA00009018"/>
    </source>
</evidence>
<sequence length="198" mass="21428">MKIGLTGGIGSGKSTVARCWAELGACLIDTDAIARSLTLAQGAAMPAIAKEFGPQALDENGALDRAWMRQQAFAAPGANSDVKRRLEAILHPLIGALTQEQAMASTAAVIVFDVPLLVESGRWRQRVDKVLVVDCEPETQIARVIARNAWTREATLAVLQQQASRSQRRACADAVLYNEAVTPDELKQQVLTLARHWT</sequence>
<dbReference type="EC" id="2.7.1.24" evidence="5 6"/>
<keyword evidence="3 5" id="KW-0067">ATP-binding</keyword>
<dbReference type="NCBIfam" id="TIGR00152">
    <property type="entry name" value="dephospho-CoA kinase"/>
    <property type="match status" value="1"/>
</dbReference>
<dbReference type="CDD" id="cd02022">
    <property type="entry name" value="DPCK"/>
    <property type="match status" value="1"/>
</dbReference>
<feature type="binding site" evidence="5">
    <location>
        <begin position="10"/>
        <end position="15"/>
    </location>
    <ligand>
        <name>ATP</name>
        <dbReference type="ChEBI" id="CHEBI:30616"/>
    </ligand>
</feature>
<comment type="catalytic activity">
    <reaction evidence="5">
        <text>3'-dephospho-CoA + ATP = ADP + CoA + H(+)</text>
        <dbReference type="Rhea" id="RHEA:18245"/>
        <dbReference type="ChEBI" id="CHEBI:15378"/>
        <dbReference type="ChEBI" id="CHEBI:30616"/>
        <dbReference type="ChEBI" id="CHEBI:57287"/>
        <dbReference type="ChEBI" id="CHEBI:57328"/>
        <dbReference type="ChEBI" id="CHEBI:456216"/>
        <dbReference type="EC" id="2.7.1.24"/>
    </reaction>
</comment>
<evidence type="ECO:0000256" key="6">
    <source>
        <dbReference type="NCBIfam" id="TIGR00152"/>
    </source>
</evidence>
<keyword evidence="2 5" id="KW-0547">Nucleotide-binding</keyword>
<proteinExistence type="inferred from homology"/>
<dbReference type="UniPathway" id="UPA00241">
    <property type="reaction ID" value="UER00356"/>
</dbReference>
<dbReference type="GO" id="GO:0015937">
    <property type="term" value="P:coenzyme A biosynthetic process"/>
    <property type="evidence" value="ECO:0007669"/>
    <property type="project" value="UniProtKB-UniRule"/>
</dbReference>
<dbReference type="EMBL" id="JACHLP010000006">
    <property type="protein sequence ID" value="MBB4844792.1"/>
    <property type="molecule type" value="Genomic_DNA"/>
</dbReference>
<keyword evidence="5" id="KW-0963">Cytoplasm</keyword>
<dbReference type="PANTHER" id="PTHR10695:SF46">
    <property type="entry name" value="BIFUNCTIONAL COENZYME A SYNTHASE-RELATED"/>
    <property type="match status" value="1"/>
</dbReference>
<dbReference type="GO" id="GO:0005737">
    <property type="term" value="C:cytoplasm"/>
    <property type="evidence" value="ECO:0007669"/>
    <property type="project" value="UniProtKB-SubCell"/>
</dbReference>
<dbReference type="AlphaFoldDB" id="A0A840LDU2"/>
<evidence type="ECO:0000256" key="4">
    <source>
        <dbReference type="ARBA" id="ARBA00022993"/>
    </source>
</evidence>
<keyword evidence="4 5" id="KW-0173">Coenzyme A biosynthesis</keyword>
<dbReference type="PANTHER" id="PTHR10695">
    <property type="entry name" value="DEPHOSPHO-COA KINASE-RELATED"/>
    <property type="match status" value="1"/>
</dbReference>
<dbReference type="InterPro" id="IPR027417">
    <property type="entry name" value="P-loop_NTPase"/>
</dbReference>
<dbReference type="RefSeq" id="WP_184301702.1">
    <property type="nucleotide sequence ID" value="NZ_JACHLP010000006.1"/>
</dbReference>
<dbReference type="InterPro" id="IPR001977">
    <property type="entry name" value="Depp_CoAkinase"/>
</dbReference>
<comment type="subcellular location">
    <subcellularLocation>
        <location evidence="5">Cytoplasm</location>
    </subcellularLocation>
</comment>
<dbReference type="Gene3D" id="3.40.50.300">
    <property type="entry name" value="P-loop containing nucleotide triphosphate hydrolases"/>
    <property type="match status" value="1"/>
</dbReference>
<dbReference type="Proteomes" id="UP000562027">
    <property type="component" value="Unassembled WGS sequence"/>
</dbReference>
<name>A0A840LDU2_9BURK</name>
<accession>A0A840LDU2</accession>
<dbReference type="HAMAP" id="MF_00376">
    <property type="entry name" value="Dephospho_CoA_kinase"/>
    <property type="match status" value="1"/>
</dbReference>
<organism evidence="7 8">
    <name type="scientific">Roseateles oligotrophus</name>
    <dbReference type="NCBI Taxonomy" id="1769250"/>
    <lineage>
        <taxon>Bacteria</taxon>
        <taxon>Pseudomonadati</taxon>
        <taxon>Pseudomonadota</taxon>
        <taxon>Betaproteobacteria</taxon>
        <taxon>Burkholderiales</taxon>
        <taxon>Sphaerotilaceae</taxon>
        <taxon>Roseateles</taxon>
    </lineage>
</organism>
<keyword evidence="5 7" id="KW-0808">Transferase</keyword>
<comment type="function">
    <text evidence="5">Catalyzes the phosphorylation of the 3'-hydroxyl group of dephosphocoenzyme A to form coenzyme A.</text>
</comment>
<dbReference type="GO" id="GO:0004140">
    <property type="term" value="F:dephospho-CoA kinase activity"/>
    <property type="evidence" value="ECO:0007669"/>
    <property type="project" value="UniProtKB-UniRule"/>
</dbReference>
<comment type="similarity">
    <text evidence="1 5">Belongs to the CoaE family.</text>
</comment>
<evidence type="ECO:0000256" key="3">
    <source>
        <dbReference type="ARBA" id="ARBA00022840"/>
    </source>
</evidence>
<evidence type="ECO:0000256" key="2">
    <source>
        <dbReference type="ARBA" id="ARBA00022741"/>
    </source>
</evidence>
<dbReference type="PROSITE" id="PS51219">
    <property type="entry name" value="DPCK"/>
    <property type="match status" value="1"/>
</dbReference>
<evidence type="ECO:0000313" key="7">
    <source>
        <dbReference type="EMBL" id="MBB4844792.1"/>
    </source>
</evidence>
<reference evidence="7 8" key="1">
    <citation type="submission" date="2020-08" db="EMBL/GenBank/DDBJ databases">
        <title>Functional genomics of gut bacteria from endangered species of beetles.</title>
        <authorList>
            <person name="Carlos-Shanley C."/>
        </authorList>
    </citation>
    <scope>NUCLEOTIDE SEQUENCE [LARGE SCALE GENOMIC DNA]</scope>
    <source>
        <strain evidence="7 8">S00239</strain>
    </source>
</reference>
<dbReference type="GO" id="GO:0005524">
    <property type="term" value="F:ATP binding"/>
    <property type="evidence" value="ECO:0007669"/>
    <property type="project" value="UniProtKB-UniRule"/>
</dbReference>
<dbReference type="SUPFAM" id="SSF52540">
    <property type="entry name" value="P-loop containing nucleoside triphosphate hydrolases"/>
    <property type="match status" value="1"/>
</dbReference>
<keyword evidence="8" id="KW-1185">Reference proteome</keyword>
<dbReference type="Pfam" id="PF01121">
    <property type="entry name" value="CoaE"/>
    <property type="match status" value="1"/>
</dbReference>
<protein>
    <recommendedName>
        <fullName evidence="5 6">Dephospho-CoA kinase</fullName>
        <ecNumber evidence="5 6">2.7.1.24</ecNumber>
    </recommendedName>
    <alternativeName>
        <fullName evidence="5">Dephosphocoenzyme A kinase</fullName>
    </alternativeName>
</protein>
<evidence type="ECO:0000313" key="8">
    <source>
        <dbReference type="Proteomes" id="UP000562027"/>
    </source>
</evidence>